<organism evidence="1">
    <name type="scientific">Rhizophora mucronata</name>
    <name type="common">Asiatic mangrove</name>
    <dbReference type="NCBI Taxonomy" id="61149"/>
    <lineage>
        <taxon>Eukaryota</taxon>
        <taxon>Viridiplantae</taxon>
        <taxon>Streptophyta</taxon>
        <taxon>Embryophyta</taxon>
        <taxon>Tracheophyta</taxon>
        <taxon>Spermatophyta</taxon>
        <taxon>Magnoliopsida</taxon>
        <taxon>eudicotyledons</taxon>
        <taxon>Gunneridae</taxon>
        <taxon>Pentapetalae</taxon>
        <taxon>rosids</taxon>
        <taxon>fabids</taxon>
        <taxon>Malpighiales</taxon>
        <taxon>Rhizophoraceae</taxon>
        <taxon>Rhizophora</taxon>
    </lineage>
</organism>
<proteinExistence type="predicted"/>
<dbReference type="EMBL" id="GGEC01054750">
    <property type="protein sequence ID" value="MBX35234.1"/>
    <property type="molecule type" value="Transcribed_RNA"/>
</dbReference>
<reference evidence="1" key="1">
    <citation type="submission" date="2018-02" db="EMBL/GenBank/DDBJ databases">
        <title>Rhizophora mucronata_Transcriptome.</title>
        <authorList>
            <person name="Meera S.P."/>
            <person name="Sreeshan A."/>
            <person name="Augustine A."/>
        </authorList>
    </citation>
    <scope>NUCLEOTIDE SEQUENCE</scope>
    <source>
        <tissue evidence="1">Leaf</tissue>
    </source>
</reference>
<dbReference type="AlphaFoldDB" id="A0A2P2MYF2"/>
<evidence type="ECO:0000313" key="1">
    <source>
        <dbReference type="EMBL" id="MBX35234.1"/>
    </source>
</evidence>
<protein>
    <submittedName>
        <fullName evidence="1">Uncharacterized protein</fullName>
    </submittedName>
</protein>
<accession>A0A2P2MYF2</accession>
<name>A0A2P2MYF2_RHIMU</name>
<sequence>MFKQNPSFKISSANRVRSPNLASTYFRYAQRRINLLNTSSLELITSKRCSAVALSTVLPGLLQILI</sequence>